<accession>A0A5C6Q5C8</accession>
<dbReference type="Proteomes" id="UP000321917">
    <property type="component" value="Unassembled WGS sequence"/>
</dbReference>
<dbReference type="Pfam" id="PF00571">
    <property type="entry name" value="CBS"/>
    <property type="match status" value="2"/>
</dbReference>
<dbReference type="PROSITE" id="PS51371">
    <property type="entry name" value="CBS"/>
    <property type="match status" value="2"/>
</dbReference>
<evidence type="ECO:0000313" key="7">
    <source>
        <dbReference type="Proteomes" id="UP000321917"/>
    </source>
</evidence>
<dbReference type="PANTHER" id="PTHR43080">
    <property type="entry name" value="CBS DOMAIN-CONTAINING PROTEIN CBSX3, MITOCHONDRIAL"/>
    <property type="match status" value="1"/>
</dbReference>
<dbReference type="Gene3D" id="3.10.580.10">
    <property type="entry name" value="CBS-domain"/>
    <property type="match status" value="1"/>
</dbReference>
<dbReference type="PANTHER" id="PTHR43080:SF2">
    <property type="entry name" value="CBS DOMAIN-CONTAINING PROTEIN"/>
    <property type="match status" value="1"/>
</dbReference>
<protein>
    <submittedName>
        <fullName evidence="5">CBS domain-containing protein</fullName>
    </submittedName>
</protein>
<dbReference type="Proteomes" id="UP000321525">
    <property type="component" value="Unassembled WGS sequence"/>
</dbReference>
<dbReference type="InterPro" id="IPR051257">
    <property type="entry name" value="Diverse_CBS-Domain"/>
</dbReference>
<proteinExistence type="predicted"/>
<feature type="domain" description="CBS" evidence="3">
    <location>
        <begin position="81"/>
        <end position="137"/>
    </location>
</feature>
<dbReference type="RefSeq" id="WP_146800673.1">
    <property type="nucleotide sequence ID" value="NZ_VOLP01000030.1"/>
</dbReference>
<dbReference type="EMBL" id="VOLQ01000036">
    <property type="protein sequence ID" value="TWX64012.1"/>
    <property type="molecule type" value="Genomic_DNA"/>
</dbReference>
<reference evidence="5 7" key="1">
    <citation type="submission" date="2019-07" db="EMBL/GenBank/DDBJ databases">
        <title>Genomes of sea-ice associated Colwellia species.</title>
        <authorList>
            <person name="Bowman J.P."/>
        </authorList>
    </citation>
    <scope>NUCLEOTIDE SEQUENCE [LARGE SCALE GENOMIC DNA]</scope>
    <source>
        <strain evidence="4 6">ACAM 607</strain>
        <strain evidence="5 7">IC036</strain>
    </source>
</reference>
<dbReference type="CDD" id="cd04584">
    <property type="entry name" value="CBS_pair_AcuB_like"/>
    <property type="match status" value="1"/>
</dbReference>
<dbReference type="EMBL" id="VOLR01000030">
    <property type="protein sequence ID" value="TWX55116.1"/>
    <property type="molecule type" value="Genomic_DNA"/>
</dbReference>
<dbReference type="InterPro" id="IPR000644">
    <property type="entry name" value="CBS_dom"/>
</dbReference>
<evidence type="ECO:0000256" key="1">
    <source>
        <dbReference type="ARBA" id="ARBA00023122"/>
    </source>
</evidence>
<organism evidence="5 7">
    <name type="scientific">Colwellia hornerae</name>
    <dbReference type="NCBI Taxonomy" id="89402"/>
    <lineage>
        <taxon>Bacteria</taxon>
        <taxon>Pseudomonadati</taxon>
        <taxon>Pseudomonadota</taxon>
        <taxon>Gammaproteobacteria</taxon>
        <taxon>Alteromonadales</taxon>
        <taxon>Colwelliaceae</taxon>
        <taxon>Colwellia</taxon>
    </lineage>
</organism>
<keyword evidence="1 2" id="KW-0129">CBS domain</keyword>
<dbReference type="AlphaFoldDB" id="A0A5C6Q5C8"/>
<feature type="domain" description="CBS" evidence="3">
    <location>
        <begin position="7"/>
        <end position="62"/>
    </location>
</feature>
<keyword evidence="6" id="KW-1185">Reference proteome</keyword>
<comment type="caution">
    <text evidence="5">The sequence shown here is derived from an EMBL/GenBank/DDBJ whole genome shotgun (WGS) entry which is preliminary data.</text>
</comment>
<name>A0A5C6Q5C8_9GAMM</name>
<dbReference type="InterPro" id="IPR046342">
    <property type="entry name" value="CBS_dom_sf"/>
</dbReference>
<evidence type="ECO:0000259" key="3">
    <source>
        <dbReference type="PROSITE" id="PS51371"/>
    </source>
</evidence>
<sequence>MKIASIMTKAFVSVSLDDTLLTIKNIFEDANFHHLLVVDNKQLSGVISDRDLLKALSPNIGTAAELARDLATLNKKAHQILNRKLITLTPNANVFDAIDIFNNTKTSCIPIVDENSNPVGILTWRDIMKTLGERNAERNN</sequence>
<evidence type="ECO:0000313" key="4">
    <source>
        <dbReference type="EMBL" id="TWX55116.1"/>
    </source>
</evidence>
<dbReference type="SUPFAM" id="SSF54631">
    <property type="entry name" value="CBS-domain pair"/>
    <property type="match status" value="1"/>
</dbReference>
<evidence type="ECO:0000313" key="6">
    <source>
        <dbReference type="Proteomes" id="UP000321525"/>
    </source>
</evidence>
<evidence type="ECO:0000313" key="5">
    <source>
        <dbReference type="EMBL" id="TWX64012.1"/>
    </source>
</evidence>
<dbReference type="OrthoDB" id="9794094at2"/>
<evidence type="ECO:0000256" key="2">
    <source>
        <dbReference type="PROSITE-ProRule" id="PRU00703"/>
    </source>
</evidence>
<dbReference type="SMART" id="SM00116">
    <property type="entry name" value="CBS"/>
    <property type="match status" value="2"/>
</dbReference>
<gene>
    <name evidence="4" type="ORF">ESZ26_16780</name>
    <name evidence="5" type="ORF">ESZ27_15395</name>
</gene>